<dbReference type="EMBL" id="CP089984">
    <property type="protein sequence ID" value="WXB15335.1"/>
    <property type="molecule type" value="Genomic_DNA"/>
</dbReference>
<sequence>MKRLSATAILAFFPLLAGACTGSSGVAGSNADRAEIHASEAARANVEVLSARVDTGEDDATRHGDDRSLARKLDLEPRTSRGARAPLGAKLRGDVRRAASKLVGAPRPGASSPHARRPTGEDVSSAIASPKSHDAPACVCAQGDPLCFCI</sequence>
<dbReference type="RefSeq" id="WP_394824962.1">
    <property type="nucleotide sequence ID" value="NZ_CP089984.1"/>
</dbReference>
<gene>
    <name evidence="3" type="ORF">LZC94_46885</name>
</gene>
<evidence type="ECO:0000256" key="1">
    <source>
        <dbReference type="SAM" id="MobiDB-lite"/>
    </source>
</evidence>
<feature type="compositionally biased region" description="Basic and acidic residues" evidence="1">
    <location>
        <begin position="59"/>
        <end position="79"/>
    </location>
</feature>
<feature type="chain" id="PRO_5045585414" description="Secreted protein" evidence="2">
    <location>
        <begin position="20"/>
        <end position="150"/>
    </location>
</feature>
<evidence type="ECO:0000256" key="2">
    <source>
        <dbReference type="SAM" id="SignalP"/>
    </source>
</evidence>
<protein>
    <recommendedName>
        <fullName evidence="5">Secreted protein</fullName>
    </recommendedName>
</protein>
<feature type="signal peptide" evidence="2">
    <location>
        <begin position="1"/>
        <end position="19"/>
    </location>
</feature>
<evidence type="ECO:0008006" key="5">
    <source>
        <dbReference type="Google" id="ProtNLM"/>
    </source>
</evidence>
<evidence type="ECO:0000313" key="4">
    <source>
        <dbReference type="Proteomes" id="UP001370348"/>
    </source>
</evidence>
<feature type="region of interest" description="Disordered" evidence="1">
    <location>
        <begin position="53"/>
        <end position="135"/>
    </location>
</feature>
<dbReference type="PROSITE" id="PS51257">
    <property type="entry name" value="PROKAR_LIPOPROTEIN"/>
    <property type="match status" value="1"/>
</dbReference>
<evidence type="ECO:0000313" key="3">
    <source>
        <dbReference type="EMBL" id="WXB15335.1"/>
    </source>
</evidence>
<reference evidence="3 4" key="1">
    <citation type="submission" date="2021-12" db="EMBL/GenBank/DDBJ databases">
        <title>Discovery of the Pendulisporaceae a myxobacterial family with distinct sporulation behavior and unique specialized metabolism.</title>
        <authorList>
            <person name="Garcia R."/>
            <person name="Popoff A."/>
            <person name="Bader C.D."/>
            <person name="Loehr J."/>
            <person name="Walesch S."/>
            <person name="Walt C."/>
            <person name="Boldt J."/>
            <person name="Bunk B."/>
            <person name="Haeckl F.J.F.P.J."/>
            <person name="Gunesch A.P."/>
            <person name="Birkelbach J."/>
            <person name="Nuebel U."/>
            <person name="Pietschmann T."/>
            <person name="Bach T."/>
            <person name="Mueller R."/>
        </authorList>
    </citation>
    <scope>NUCLEOTIDE SEQUENCE [LARGE SCALE GENOMIC DNA]</scope>
    <source>
        <strain evidence="3 4">MSr11954</strain>
    </source>
</reference>
<name>A0ABZ2LX66_9BACT</name>
<accession>A0ABZ2LX66</accession>
<proteinExistence type="predicted"/>
<keyword evidence="2" id="KW-0732">Signal</keyword>
<dbReference type="Proteomes" id="UP001370348">
    <property type="component" value="Chromosome"/>
</dbReference>
<keyword evidence="4" id="KW-1185">Reference proteome</keyword>
<organism evidence="3 4">
    <name type="scientific">Pendulispora albinea</name>
    <dbReference type="NCBI Taxonomy" id="2741071"/>
    <lineage>
        <taxon>Bacteria</taxon>
        <taxon>Pseudomonadati</taxon>
        <taxon>Myxococcota</taxon>
        <taxon>Myxococcia</taxon>
        <taxon>Myxococcales</taxon>
        <taxon>Sorangiineae</taxon>
        <taxon>Pendulisporaceae</taxon>
        <taxon>Pendulispora</taxon>
    </lineage>
</organism>